<organism evidence="1 2">
    <name type="scientific">Anopheles christyi</name>
    <dbReference type="NCBI Taxonomy" id="43041"/>
    <lineage>
        <taxon>Eukaryota</taxon>
        <taxon>Metazoa</taxon>
        <taxon>Ecdysozoa</taxon>
        <taxon>Arthropoda</taxon>
        <taxon>Hexapoda</taxon>
        <taxon>Insecta</taxon>
        <taxon>Pterygota</taxon>
        <taxon>Neoptera</taxon>
        <taxon>Endopterygota</taxon>
        <taxon>Diptera</taxon>
        <taxon>Nematocera</taxon>
        <taxon>Culicoidea</taxon>
        <taxon>Culicidae</taxon>
        <taxon>Anophelinae</taxon>
        <taxon>Anopheles</taxon>
    </lineage>
</organism>
<dbReference type="Proteomes" id="UP000075881">
    <property type="component" value="Unassembled WGS sequence"/>
</dbReference>
<sequence>MLMASSCCLIAAEVKVFRNATVNYERNRSGCAGNGFVRVSARTR</sequence>
<reference evidence="2" key="1">
    <citation type="submission" date="2013-03" db="EMBL/GenBank/DDBJ databases">
        <title>The Genome Sequence of Anopheles christyi ACHKN1017.</title>
        <authorList>
            <consortium name="The Broad Institute Genomics Platform"/>
            <person name="Neafsey D.E."/>
            <person name="Besansky N."/>
            <person name="Walker B."/>
            <person name="Young S.K."/>
            <person name="Zeng Q."/>
            <person name="Gargeya S."/>
            <person name="Fitzgerald M."/>
            <person name="Haas B."/>
            <person name="Abouelleil A."/>
            <person name="Allen A.W."/>
            <person name="Alvarado L."/>
            <person name="Arachchi H.M."/>
            <person name="Berlin A.M."/>
            <person name="Chapman S.B."/>
            <person name="Gainer-Dewar J."/>
            <person name="Goldberg J."/>
            <person name="Griggs A."/>
            <person name="Gujja S."/>
            <person name="Hansen M."/>
            <person name="Howarth C."/>
            <person name="Imamovic A."/>
            <person name="Ireland A."/>
            <person name="Larimer J."/>
            <person name="McCowan C."/>
            <person name="Murphy C."/>
            <person name="Pearson M."/>
            <person name="Poon T.W."/>
            <person name="Priest M."/>
            <person name="Roberts A."/>
            <person name="Saif S."/>
            <person name="Shea T."/>
            <person name="Sisk P."/>
            <person name="Sykes S."/>
            <person name="Wortman J."/>
            <person name="Nusbaum C."/>
            <person name="Birren B."/>
        </authorList>
    </citation>
    <scope>NUCLEOTIDE SEQUENCE [LARGE SCALE GENOMIC DNA]</scope>
    <source>
        <strain evidence="2">ACHKN1017</strain>
    </source>
</reference>
<protein>
    <submittedName>
        <fullName evidence="1">Uncharacterized protein</fullName>
    </submittedName>
</protein>
<dbReference type="VEuPathDB" id="VectorBase:ACHR014409"/>
<evidence type="ECO:0000313" key="2">
    <source>
        <dbReference type="Proteomes" id="UP000075881"/>
    </source>
</evidence>
<keyword evidence="2" id="KW-1185">Reference proteome</keyword>
<dbReference type="AlphaFoldDB" id="A0A182KJ05"/>
<accession>A0A182KJ05</accession>
<reference evidence="1" key="2">
    <citation type="submission" date="2020-05" db="UniProtKB">
        <authorList>
            <consortium name="EnsemblMetazoa"/>
        </authorList>
    </citation>
    <scope>IDENTIFICATION</scope>
    <source>
        <strain evidence="1">ACHKN1017</strain>
    </source>
</reference>
<dbReference type="EnsemblMetazoa" id="ACHR014409-RA">
    <property type="protein sequence ID" value="ACHR014409-PA"/>
    <property type="gene ID" value="ACHR014409"/>
</dbReference>
<proteinExistence type="predicted"/>
<evidence type="ECO:0000313" key="1">
    <source>
        <dbReference type="EnsemblMetazoa" id="ACHR014409-PA"/>
    </source>
</evidence>
<name>A0A182KJ05_9DIPT</name>